<accession>A0A8J2KGD2</accession>
<evidence type="ECO:0000256" key="1">
    <source>
        <dbReference type="SAM" id="MobiDB-lite"/>
    </source>
</evidence>
<reference evidence="2" key="1">
    <citation type="submission" date="2021-06" db="EMBL/GenBank/DDBJ databases">
        <authorList>
            <person name="Hodson N. C."/>
            <person name="Mongue J. A."/>
            <person name="Jaron S. K."/>
        </authorList>
    </citation>
    <scope>NUCLEOTIDE SEQUENCE</scope>
</reference>
<feature type="region of interest" description="Disordered" evidence="1">
    <location>
        <begin position="105"/>
        <end position="141"/>
    </location>
</feature>
<feature type="compositionally biased region" description="Polar residues" evidence="1">
    <location>
        <begin position="70"/>
        <end position="79"/>
    </location>
</feature>
<comment type="caution">
    <text evidence="2">The sequence shown here is derived from an EMBL/GenBank/DDBJ whole genome shotgun (WGS) entry which is preliminary data.</text>
</comment>
<feature type="compositionally biased region" description="Basic residues" evidence="1">
    <location>
        <begin position="125"/>
        <end position="141"/>
    </location>
</feature>
<organism evidence="2 3">
    <name type="scientific">Allacma fusca</name>
    <dbReference type="NCBI Taxonomy" id="39272"/>
    <lineage>
        <taxon>Eukaryota</taxon>
        <taxon>Metazoa</taxon>
        <taxon>Ecdysozoa</taxon>
        <taxon>Arthropoda</taxon>
        <taxon>Hexapoda</taxon>
        <taxon>Collembola</taxon>
        <taxon>Symphypleona</taxon>
        <taxon>Sminthuridae</taxon>
        <taxon>Allacma</taxon>
    </lineage>
</organism>
<gene>
    <name evidence="2" type="ORF">AFUS01_LOCUS24188</name>
</gene>
<dbReference type="AlphaFoldDB" id="A0A8J2KGD2"/>
<dbReference type="EMBL" id="CAJVCH010298976">
    <property type="protein sequence ID" value="CAG7785571.1"/>
    <property type="molecule type" value="Genomic_DNA"/>
</dbReference>
<feature type="compositionally biased region" description="Polar residues" evidence="1">
    <location>
        <begin position="108"/>
        <end position="124"/>
    </location>
</feature>
<evidence type="ECO:0000313" key="3">
    <source>
        <dbReference type="Proteomes" id="UP000708208"/>
    </source>
</evidence>
<name>A0A8J2KGD2_9HEXA</name>
<dbReference type="OrthoDB" id="10043029at2759"/>
<evidence type="ECO:0000313" key="2">
    <source>
        <dbReference type="EMBL" id="CAG7785571.1"/>
    </source>
</evidence>
<proteinExistence type="predicted"/>
<dbReference type="Proteomes" id="UP000708208">
    <property type="component" value="Unassembled WGS sequence"/>
</dbReference>
<sequence length="141" mass="15728">FFFKIVIRKFHPQELFNSALMGTLAGGFPTVEDTGLNQSLHSTQASCHNHEPYQGKVYFKTNLTDGGEPRSQSTVSGQDDNSRKLQCLQCSFKTGRESTLRRHALKHAQSSETPINLENSTSLNKIRHIGGSKAHKKIPMD</sequence>
<feature type="region of interest" description="Disordered" evidence="1">
    <location>
        <begin position="61"/>
        <end position="82"/>
    </location>
</feature>
<feature type="non-terminal residue" evidence="2">
    <location>
        <position position="1"/>
    </location>
</feature>
<keyword evidence="3" id="KW-1185">Reference proteome</keyword>
<protein>
    <submittedName>
        <fullName evidence="2">Uncharacterized protein</fullName>
    </submittedName>
</protein>